<dbReference type="PANTHER" id="PTHR10807:SF128">
    <property type="entry name" value="PHOSPHATIDYLINOSITOL-3,5-BISPHOSPHATE 3-PHOSPHATASE"/>
    <property type="match status" value="1"/>
</dbReference>
<feature type="region of interest" description="Disordered" evidence="2">
    <location>
        <begin position="765"/>
        <end position="813"/>
    </location>
</feature>
<reference evidence="4" key="1">
    <citation type="submission" date="2023-04" db="EMBL/GenBank/DDBJ databases">
        <title>Colletotrichum limetticola genome sequence.</title>
        <authorList>
            <person name="Baroncelli R."/>
        </authorList>
    </citation>
    <scope>NUCLEOTIDE SEQUENCE</scope>
    <source>
        <strain evidence="4">KLA-Anderson</strain>
    </source>
</reference>
<evidence type="ECO:0000259" key="3">
    <source>
        <dbReference type="PROSITE" id="PS51339"/>
    </source>
</evidence>
<dbReference type="SUPFAM" id="SSF52799">
    <property type="entry name" value="(Phosphotyrosine protein) phosphatases II"/>
    <property type="match status" value="1"/>
</dbReference>
<feature type="compositionally biased region" description="Polar residues" evidence="2">
    <location>
        <begin position="766"/>
        <end position="783"/>
    </location>
</feature>
<dbReference type="SUPFAM" id="SSF50729">
    <property type="entry name" value="PH domain-like"/>
    <property type="match status" value="1"/>
</dbReference>
<feature type="region of interest" description="Disordered" evidence="2">
    <location>
        <begin position="62"/>
        <end position="90"/>
    </location>
</feature>
<evidence type="ECO:0000313" key="5">
    <source>
        <dbReference type="Proteomes" id="UP001169217"/>
    </source>
</evidence>
<feature type="region of interest" description="Disordered" evidence="2">
    <location>
        <begin position="344"/>
        <end position="373"/>
    </location>
</feature>
<dbReference type="InterPro" id="IPR029021">
    <property type="entry name" value="Prot-tyrosine_phosphatase-like"/>
</dbReference>
<dbReference type="InterPro" id="IPR016130">
    <property type="entry name" value="Tyr_Pase_AS"/>
</dbReference>
<comment type="caution">
    <text evidence="4">The sequence shown here is derived from an EMBL/GenBank/DDBJ whole genome shotgun (WGS) entry which is preliminary data.</text>
</comment>
<gene>
    <name evidence="4" type="ORF">CLIM01_03046</name>
</gene>
<accession>A0ABQ9Q706</accession>
<protein>
    <recommendedName>
        <fullName evidence="3">Myotubularin phosphatase domain-containing protein</fullName>
    </recommendedName>
</protein>
<feature type="compositionally biased region" description="Polar residues" evidence="2">
    <location>
        <begin position="346"/>
        <end position="359"/>
    </location>
</feature>
<name>A0ABQ9Q706_9PEZI</name>
<dbReference type="InterPro" id="IPR030564">
    <property type="entry name" value="Myotubularin"/>
</dbReference>
<dbReference type="PANTHER" id="PTHR10807">
    <property type="entry name" value="MYOTUBULARIN-RELATED"/>
    <property type="match status" value="1"/>
</dbReference>
<dbReference type="Pfam" id="PF06602">
    <property type="entry name" value="Myotub-related"/>
    <property type="match status" value="1"/>
</dbReference>
<proteinExistence type="inferred from homology"/>
<feature type="domain" description="Myotubularin phosphatase" evidence="3">
    <location>
        <begin position="232"/>
        <end position="733"/>
    </location>
</feature>
<dbReference type="Proteomes" id="UP001169217">
    <property type="component" value="Unassembled WGS sequence"/>
</dbReference>
<dbReference type="InterPro" id="IPR011993">
    <property type="entry name" value="PH-like_dom_sf"/>
</dbReference>
<dbReference type="EMBL" id="JARUPT010000061">
    <property type="protein sequence ID" value="KAK0379596.1"/>
    <property type="molecule type" value="Genomic_DNA"/>
</dbReference>
<sequence length="1000" mass="111698">MKKATSPNFADLEESTQALTLKAVTSALCSQPRAKLRDQVDGVDQPFLLFLLLLLFATAQQQNQPQTADLRPDNRNRPSPRYLTLPPNLTQPNLPTSNIVVENVQCINGGLTSVGTLRLTDFHLVFCAPPPPPKNQTADQADKPPPKPRESWITYPILSQCILRLMPPTHGIHSSIRIRCRDFIFVTFNFEDNNVARDVFEFVKLRTCKLGTIERLFAFSHKPSKAERQINGWSIYDPKAEFRRQGISEKSSDKGWRITNINKDYTFCDTYPAVLVVPSCISDNVLKYAKEYRSRHRIPALSYIHADNNCTITRSSQPLSGITRKNNVQDEKLVLASFAPIMPRSSIDQDQPPRLSQSDISEKSSTDGELSEQIVADDEPKMFDENGKRLIYGAQQANMIVDARPTVNAMVNQIGGMGSEPMDRYPGAKKAFMNIENIHVMRKSLESVMLCLKDADLSPLSPDQNALAATNWLKHTQAVLNGADIVAKQVWLKQSHVLIHCSDGWDRTSQLSALAQIMLDPFFRTIEGFIVLVEKDWLAFGHMFRLRCGHLNHEDNFKVQNDSMAGSTIQPGENDGRADAFQNVFTGARQLFNPSKEDKAELDAITEGSTGKVAKDEATVPKMVSPVFHQFVDCVYQLLRQNPTKFEFNERFLRRLIYHLYSCQYGTFLYNSEKQRHEARVSERTSSVWDYFLSRKPEFTNKDYDPTFDEYVKGRSRIIVPDMTNIRWWHQLFNRTDEEMNSHLNAVATAAANRATAMNELHPTTEDSYANSQPGTPPQSTASPKPPSLPTSQSVLGGVENTHTTLTPNYQERQVPVLRRSVSAENSNAFSAVRDGIAGLNIGKNGVMFERMHDAPYTVEVTSATMKLDAELFYQENWADSTYTLSNWGDSTIWEWGTKAVANVANLSNDWSNLTDGLAEDTPHGDTCADNIARNDDDDDGVCVTGDASTDIDAGSDASSVHSLDSVSTGDVADVGNFILVNTSTEAVSAENGRSVTPSH</sequence>
<dbReference type="InterPro" id="IPR010569">
    <property type="entry name" value="Myotubularin-like_Pase_dom"/>
</dbReference>
<dbReference type="Gene3D" id="2.30.29.30">
    <property type="entry name" value="Pleckstrin-homology domain (PH domain)/Phosphotyrosine-binding domain (PTB)"/>
    <property type="match status" value="1"/>
</dbReference>
<keyword evidence="5" id="KW-1185">Reference proteome</keyword>
<evidence type="ECO:0000256" key="2">
    <source>
        <dbReference type="SAM" id="MobiDB-lite"/>
    </source>
</evidence>
<comment type="similarity">
    <text evidence="1">Belongs to the protein-tyrosine phosphatase family. Non-receptor class myotubularin subfamily.</text>
</comment>
<dbReference type="PROSITE" id="PS00383">
    <property type="entry name" value="TYR_PHOSPHATASE_1"/>
    <property type="match status" value="1"/>
</dbReference>
<organism evidence="4 5">
    <name type="scientific">Colletotrichum limetticola</name>
    <dbReference type="NCBI Taxonomy" id="1209924"/>
    <lineage>
        <taxon>Eukaryota</taxon>
        <taxon>Fungi</taxon>
        <taxon>Dikarya</taxon>
        <taxon>Ascomycota</taxon>
        <taxon>Pezizomycotina</taxon>
        <taxon>Sordariomycetes</taxon>
        <taxon>Hypocreomycetidae</taxon>
        <taxon>Glomerellales</taxon>
        <taxon>Glomerellaceae</taxon>
        <taxon>Colletotrichum</taxon>
        <taxon>Colletotrichum acutatum species complex</taxon>
    </lineage>
</organism>
<feature type="compositionally biased region" description="Polar residues" evidence="2">
    <location>
        <begin position="790"/>
        <end position="812"/>
    </location>
</feature>
<dbReference type="PROSITE" id="PS51339">
    <property type="entry name" value="PPASE_MYOTUBULARIN"/>
    <property type="match status" value="1"/>
</dbReference>
<evidence type="ECO:0000313" key="4">
    <source>
        <dbReference type="EMBL" id="KAK0379596.1"/>
    </source>
</evidence>
<evidence type="ECO:0000256" key="1">
    <source>
        <dbReference type="ARBA" id="ARBA00007471"/>
    </source>
</evidence>